<evidence type="ECO:0000256" key="1">
    <source>
        <dbReference type="SAM" id="Phobius"/>
    </source>
</evidence>
<gene>
    <name evidence="2" type="ordered locus">MLP_29560</name>
</gene>
<keyword evidence="3" id="KW-1185">Reference proteome</keyword>
<feature type="transmembrane region" description="Helical" evidence="1">
    <location>
        <begin position="51"/>
        <end position="74"/>
    </location>
</feature>
<dbReference type="STRING" id="1032480.MLP_29560"/>
<dbReference type="AlphaFoldDB" id="F5XJS0"/>
<protein>
    <recommendedName>
        <fullName evidence="4">ABC transporter permease protein</fullName>
    </recommendedName>
</protein>
<evidence type="ECO:0000313" key="3">
    <source>
        <dbReference type="Proteomes" id="UP000007947"/>
    </source>
</evidence>
<dbReference type="PANTHER" id="PTHR36833">
    <property type="entry name" value="SLR0610 PROTEIN-RELATED"/>
    <property type="match status" value="1"/>
</dbReference>
<feature type="transmembrane region" description="Helical" evidence="1">
    <location>
        <begin position="21"/>
        <end position="45"/>
    </location>
</feature>
<sequence>MWWQVTVQAIRRDLQFRSQAATTLLTSIVELGLALVPVLILASVAGTASGWSAPLALAVSGAYGISAAVLDCFVGPNCARMDRYIREGELDLLLMRPVRTGFLAAVRWVAPSELAAMVPSAGLLVIGLRLADVQPDTASVALAVGWALVGVVAFALLWLNLSYSAFWMDGSEPVPFVVLSLRTAGRYPRSYFPQPARVVLATAIPAGLLGAVPVEALLGDGSVGLLAVAALGLLGAGGLTALHWSIALRRYSGAST</sequence>
<reference evidence="2 3" key="1">
    <citation type="submission" date="2011-05" db="EMBL/GenBank/DDBJ databases">
        <title>Whole genome sequence of Microlunatus phosphovorus NM-1.</title>
        <authorList>
            <person name="Hosoyama A."/>
            <person name="Sasaki K."/>
            <person name="Harada T."/>
            <person name="Igarashi R."/>
            <person name="Kawakoshi A."/>
            <person name="Sasagawa M."/>
            <person name="Fukada J."/>
            <person name="Nakamura S."/>
            <person name="Katano Y."/>
            <person name="Hanada S."/>
            <person name="Kamagata Y."/>
            <person name="Nakamura N."/>
            <person name="Yamazaki S."/>
            <person name="Fujita N."/>
        </authorList>
    </citation>
    <scope>NUCLEOTIDE SEQUENCE [LARGE SCALE GENOMIC DNA]</scope>
    <source>
        <strain evidence="3">ATCC 700054 / DSM 10555 / JCM 9379 / NBRC 101784 / NCIMB 13414 / VKM Ac-1990 / NM-1</strain>
    </source>
</reference>
<evidence type="ECO:0000313" key="2">
    <source>
        <dbReference type="EMBL" id="BAK35970.1"/>
    </source>
</evidence>
<dbReference type="Proteomes" id="UP000007947">
    <property type="component" value="Chromosome"/>
</dbReference>
<dbReference type="HOGENOM" id="CLU_071040_0_0_11"/>
<dbReference type="Pfam" id="PF06182">
    <property type="entry name" value="ABC2_membrane_6"/>
    <property type="match status" value="1"/>
</dbReference>
<organism evidence="2 3">
    <name type="scientific">Microlunatus phosphovorus (strain ATCC 700054 / DSM 10555 / JCM 9379 / NBRC 101784 / NCIMB 13414 / VKM Ac-1990 / NM-1)</name>
    <dbReference type="NCBI Taxonomy" id="1032480"/>
    <lineage>
        <taxon>Bacteria</taxon>
        <taxon>Bacillati</taxon>
        <taxon>Actinomycetota</taxon>
        <taxon>Actinomycetes</taxon>
        <taxon>Propionibacteriales</taxon>
        <taxon>Propionibacteriaceae</taxon>
        <taxon>Microlunatus</taxon>
    </lineage>
</organism>
<keyword evidence="1" id="KW-1133">Transmembrane helix</keyword>
<name>F5XJS0_MICPN</name>
<dbReference type="eggNOG" id="COG3694">
    <property type="taxonomic scope" value="Bacteria"/>
</dbReference>
<proteinExistence type="predicted"/>
<keyword evidence="1" id="KW-0472">Membrane</keyword>
<dbReference type="InterPro" id="IPR010390">
    <property type="entry name" value="ABC-2_transporter-like"/>
</dbReference>
<feature type="transmembrane region" description="Helical" evidence="1">
    <location>
        <begin position="140"/>
        <end position="159"/>
    </location>
</feature>
<feature type="transmembrane region" description="Helical" evidence="1">
    <location>
        <begin position="224"/>
        <end position="246"/>
    </location>
</feature>
<keyword evidence="1" id="KW-0812">Transmembrane</keyword>
<dbReference type="KEGG" id="mph:MLP_29560"/>
<feature type="transmembrane region" description="Helical" evidence="1">
    <location>
        <begin position="105"/>
        <end position="128"/>
    </location>
</feature>
<evidence type="ECO:0008006" key="4">
    <source>
        <dbReference type="Google" id="ProtNLM"/>
    </source>
</evidence>
<dbReference type="EMBL" id="AP012204">
    <property type="protein sequence ID" value="BAK35970.1"/>
    <property type="molecule type" value="Genomic_DNA"/>
</dbReference>
<accession>F5XJS0</accession>
<feature type="transmembrane region" description="Helical" evidence="1">
    <location>
        <begin position="198"/>
        <end position="218"/>
    </location>
</feature>
<dbReference type="PANTHER" id="PTHR36833:SF1">
    <property type="entry name" value="INTEGRAL MEMBRANE TRANSPORT PROTEIN"/>
    <property type="match status" value="1"/>
</dbReference>